<reference evidence="3 4" key="1">
    <citation type="submission" date="2020-01" db="EMBL/GenBank/DDBJ databases">
        <title>Polyphasic characterisation and genomic insights into a novel alkali tolerant bacterium VR-M41.</title>
        <authorList>
            <person name="Vemuluri V.R."/>
        </authorList>
    </citation>
    <scope>NUCLEOTIDE SEQUENCE [LARGE SCALE GENOMIC DNA]</scope>
    <source>
        <strain evidence="3 4">VR-M41</strain>
    </source>
</reference>
<dbReference type="PANTHER" id="PTHR34094:SF1">
    <property type="entry name" value="PROTEIN FAM185A"/>
    <property type="match status" value="1"/>
</dbReference>
<feature type="transmembrane region" description="Helical" evidence="1">
    <location>
        <begin position="71"/>
        <end position="90"/>
    </location>
</feature>
<comment type="caution">
    <text evidence="3">The sequence shown here is derived from an EMBL/GenBank/DDBJ whole genome shotgun (WGS) entry which is preliminary data.</text>
</comment>
<keyword evidence="4" id="KW-1185">Reference proteome</keyword>
<feature type="domain" description="DUF4097" evidence="2">
    <location>
        <begin position="135"/>
        <end position="404"/>
    </location>
</feature>
<dbReference type="Proteomes" id="UP000800303">
    <property type="component" value="Unassembled WGS sequence"/>
</dbReference>
<sequence length="420" mass="45583">MNPKIRIGRWTASLLLMTVGLLLLSDELRGRDDMLQLIRWWPAAFVLWGAEYVIMLLVFRRRRGGGRRFRIDFTGMLLASALSASVFIVTQQNHYLHLWNQVSLDLTNSAIEFSEAEGNKFAKPSVDVHAALEMTKLSVEGINGDIVIRRGFSDRIRVRSTVWVDQTEPEEAKAIAGKTGIKISEGETLAVTTESQSYGASGRRQPRINLEILLPPERSFDMEIRTNGGSVTLNGVQALRSISVQTGGGNLDFTNISGNVSASTSKGAIQISTVAGSVKAETQQGDIESENVAGSVNLTTILGNIAVSGTIGDIALDTRNGSLEVDGVNFNLAAQTLNGNIDVRSRVVRGDWSVYSAVGRIDLTLPDFGDYRMEGSNGYGDIRSELPFAIQDRTLSGTYGDGSFSVKADGNGDLNIFRSE</sequence>
<keyword evidence="1" id="KW-1133">Transmembrane helix</keyword>
<name>A0ABX0FCN8_9BACL</name>
<dbReference type="EMBL" id="JAAFGS010000011">
    <property type="protein sequence ID" value="NGZ77899.1"/>
    <property type="molecule type" value="Genomic_DNA"/>
</dbReference>
<feature type="transmembrane region" description="Helical" evidence="1">
    <location>
        <begin position="40"/>
        <end position="59"/>
    </location>
</feature>
<keyword evidence="1" id="KW-0812">Transmembrane</keyword>
<evidence type="ECO:0000313" key="3">
    <source>
        <dbReference type="EMBL" id="NGZ77899.1"/>
    </source>
</evidence>
<evidence type="ECO:0000259" key="2">
    <source>
        <dbReference type="Pfam" id="PF13349"/>
    </source>
</evidence>
<dbReference type="InterPro" id="IPR025164">
    <property type="entry name" value="Toastrack_DUF4097"/>
</dbReference>
<dbReference type="PANTHER" id="PTHR34094">
    <property type="match status" value="1"/>
</dbReference>
<accession>A0ABX0FCN8</accession>
<evidence type="ECO:0000256" key="1">
    <source>
        <dbReference type="SAM" id="Phobius"/>
    </source>
</evidence>
<dbReference type="Pfam" id="PF13349">
    <property type="entry name" value="DUF4097"/>
    <property type="match status" value="1"/>
</dbReference>
<gene>
    <name evidence="3" type="ORF">GYN08_21625</name>
</gene>
<proteinExistence type="predicted"/>
<evidence type="ECO:0000313" key="4">
    <source>
        <dbReference type="Proteomes" id="UP000800303"/>
    </source>
</evidence>
<keyword evidence="1" id="KW-0472">Membrane</keyword>
<dbReference type="RefSeq" id="WP_166279185.1">
    <property type="nucleotide sequence ID" value="NZ_JAAFGS010000011.1"/>
</dbReference>
<protein>
    <submittedName>
        <fullName evidence="3">DUF4097 domain-containing protein</fullName>
    </submittedName>
</protein>
<organism evidence="3 4">
    <name type="scientific">Saccharibacillus alkalitolerans</name>
    <dbReference type="NCBI Taxonomy" id="2705290"/>
    <lineage>
        <taxon>Bacteria</taxon>
        <taxon>Bacillati</taxon>
        <taxon>Bacillota</taxon>
        <taxon>Bacilli</taxon>
        <taxon>Bacillales</taxon>
        <taxon>Paenibacillaceae</taxon>
        <taxon>Saccharibacillus</taxon>
    </lineage>
</organism>